<accession>E4YGM8</accession>
<evidence type="ECO:0000256" key="1">
    <source>
        <dbReference type="SAM" id="MobiDB-lite"/>
    </source>
</evidence>
<feature type="region of interest" description="Disordered" evidence="1">
    <location>
        <begin position="206"/>
        <end position="231"/>
    </location>
</feature>
<protein>
    <recommendedName>
        <fullName evidence="3">G-protein coupled receptors family 2 profile 2 domain-containing protein</fullName>
    </recommendedName>
</protein>
<feature type="region of interest" description="Disordered" evidence="1">
    <location>
        <begin position="384"/>
        <end position="455"/>
    </location>
</feature>
<evidence type="ECO:0008006" key="3">
    <source>
        <dbReference type="Google" id="ProtNLM"/>
    </source>
</evidence>
<sequence length="455" mass="51691">MGMQNLLFILIPSQGVEDRTIEIRNLIEQSLEAYSGILVAIIYCYLNHEVQGEIGRYIMNTRLRWLIFEERRTGVERFRQRVSRVSQDVSVIQPKRKSRSKRLSKKNSRKYSSGETRKLRDDASSTRILSSDRDDSEEVIIRNFCRGAPVRIRRRFQKAAVIADNIEDSTNKRPESPKVAVEPTKETENEDLEDSVHLIVPRRRKVDMSKSKSVMMRSKMESTPAASRHKRSNLPGILNEFSIEHASMLGGRMETPKDDSFEKNKISRVTEPIQLQLDEGVENSSYALFGSECSSSEEKSVEVLVPETPLKPKKIGICNRDSSPLKEIHPNKIISCAKPPASRLPTPIFNSVTITGTPLVQEKSSPVEKSRLTINKLDVGNVSKRPTRTIRKRETHELDETPTIRLSQSPVKPESESRKTIVPPKEVKAKPSRTTMRRRRKTSIGETPGKITSPL</sequence>
<reference evidence="2" key="1">
    <citation type="journal article" date="2010" name="Science">
        <title>Plasticity of animal genome architecture unmasked by rapid evolution of a pelagic tunicate.</title>
        <authorList>
            <person name="Denoeud F."/>
            <person name="Henriet S."/>
            <person name="Mungpakdee S."/>
            <person name="Aury J.M."/>
            <person name="Da Silva C."/>
            <person name="Brinkmann H."/>
            <person name="Mikhaleva J."/>
            <person name="Olsen L.C."/>
            <person name="Jubin C."/>
            <person name="Canestro C."/>
            <person name="Bouquet J.M."/>
            <person name="Danks G."/>
            <person name="Poulain J."/>
            <person name="Campsteijn C."/>
            <person name="Adamski M."/>
            <person name="Cross I."/>
            <person name="Yadetie F."/>
            <person name="Muffato M."/>
            <person name="Louis A."/>
            <person name="Butcher S."/>
            <person name="Tsagkogeorga G."/>
            <person name="Konrad A."/>
            <person name="Singh S."/>
            <person name="Jensen M.F."/>
            <person name="Cong E.H."/>
            <person name="Eikeseth-Otteraa H."/>
            <person name="Noel B."/>
            <person name="Anthouard V."/>
            <person name="Porcel B.M."/>
            <person name="Kachouri-Lafond R."/>
            <person name="Nishino A."/>
            <person name="Ugolini M."/>
            <person name="Chourrout P."/>
            <person name="Nishida H."/>
            <person name="Aasland R."/>
            <person name="Huzurbazar S."/>
            <person name="Westhof E."/>
            <person name="Delsuc F."/>
            <person name="Lehrach H."/>
            <person name="Reinhardt R."/>
            <person name="Weissenbach J."/>
            <person name="Roy S.W."/>
            <person name="Artiguenave F."/>
            <person name="Postlethwait J.H."/>
            <person name="Manak J.R."/>
            <person name="Thompson E.M."/>
            <person name="Jaillon O."/>
            <person name="Du Pasquier L."/>
            <person name="Boudinot P."/>
            <person name="Liberles D.A."/>
            <person name="Volff J.N."/>
            <person name="Philippe H."/>
            <person name="Lenhard B."/>
            <person name="Roest Crollius H."/>
            <person name="Wincker P."/>
            <person name="Chourrout D."/>
        </authorList>
    </citation>
    <scope>NUCLEOTIDE SEQUENCE [LARGE SCALE GENOMIC DNA]</scope>
</reference>
<feature type="non-terminal residue" evidence="2">
    <location>
        <position position="455"/>
    </location>
</feature>
<proteinExistence type="predicted"/>
<feature type="compositionally biased region" description="Basic and acidic residues" evidence="1">
    <location>
        <begin position="413"/>
        <end position="429"/>
    </location>
</feature>
<feature type="region of interest" description="Disordered" evidence="1">
    <location>
        <begin position="94"/>
        <end position="129"/>
    </location>
</feature>
<feature type="compositionally biased region" description="Basic residues" evidence="1">
    <location>
        <begin position="94"/>
        <end position="109"/>
    </location>
</feature>
<organism evidence="2">
    <name type="scientific">Oikopleura dioica</name>
    <name type="common">Tunicate</name>
    <dbReference type="NCBI Taxonomy" id="34765"/>
    <lineage>
        <taxon>Eukaryota</taxon>
        <taxon>Metazoa</taxon>
        <taxon>Chordata</taxon>
        <taxon>Tunicata</taxon>
        <taxon>Appendicularia</taxon>
        <taxon>Copelata</taxon>
        <taxon>Oikopleuridae</taxon>
        <taxon>Oikopleura</taxon>
    </lineage>
</organism>
<evidence type="ECO:0000313" key="2">
    <source>
        <dbReference type="EMBL" id="CBY34652.1"/>
    </source>
</evidence>
<feature type="compositionally biased region" description="Basic and acidic residues" evidence="1">
    <location>
        <begin position="115"/>
        <end position="124"/>
    </location>
</feature>
<dbReference type="EMBL" id="FN654529">
    <property type="protein sequence ID" value="CBY34652.1"/>
    <property type="molecule type" value="Genomic_DNA"/>
</dbReference>
<gene>
    <name evidence="2" type="ORF">GSOID_T00024682001</name>
</gene>
<name>E4YGM8_OIKDI</name>
<dbReference type="AlphaFoldDB" id="E4YGM8"/>
<feature type="region of interest" description="Disordered" evidence="1">
    <location>
        <begin position="168"/>
        <end position="192"/>
    </location>
</feature>
<dbReference type="Proteomes" id="UP000011014">
    <property type="component" value="Unassembled WGS sequence"/>
</dbReference>
<dbReference type="Gene3D" id="1.20.1070.10">
    <property type="entry name" value="Rhodopsin 7-helix transmembrane proteins"/>
    <property type="match status" value="1"/>
</dbReference>